<evidence type="ECO:0000313" key="1">
    <source>
        <dbReference type="EMBL" id="RMI28156.1"/>
    </source>
</evidence>
<proteinExistence type="predicted"/>
<sequence>MTSLLAAVATGVTLLALLAGCAGHVTRPGLLPEALAAHRLLPPRAVAPAARAVTAAEG</sequence>
<feature type="non-terminal residue" evidence="1">
    <location>
        <position position="58"/>
    </location>
</feature>
<evidence type="ECO:0000313" key="2">
    <source>
        <dbReference type="Proteomes" id="UP000278673"/>
    </source>
</evidence>
<gene>
    <name evidence="1" type="ORF">EBN88_28535</name>
</gene>
<name>A0A3M2KU43_9ACTN</name>
<comment type="caution">
    <text evidence="1">The sequence shown here is derived from an EMBL/GenBank/DDBJ whole genome shotgun (WGS) entry which is preliminary data.</text>
</comment>
<dbReference type="AlphaFoldDB" id="A0A3M2KU43"/>
<organism evidence="1 2">
    <name type="scientific">Streptomyces triticirhizae</name>
    <dbReference type="NCBI Taxonomy" id="2483353"/>
    <lineage>
        <taxon>Bacteria</taxon>
        <taxon>Bacillati</taxon>
        <taxon>Actinomycetota</taxon>
        <taxon>Actinomycetes</taxon>
        <taxon>Kitasatosporales</taxon>
        <taxon>Streptomycetaceae</taxon>
        <taxon>Streptomyces</taxon>
    </lineage>
</organism>
<dbReference type="Proteomes" id="UP000278673">
    <property type="component" value="Unassembled WGS sequence"/>
</dbReference>
<accession>A0A3M2KU43</accession>
<dbReference type="EMBL" id="RFFJ01000300">
    <property type="protein sequence ID" value="RMI28156.1"/>
    <property type="molecule type" value="Genomic_DNA"/>
</dbReference>
<reference evidence="1 2" key="1">
    <citation type="submission" date="2018-10" db="EMBL/GenBank/DDBJ databases">
        <title>Isolation, diversity and antifungal activity of actinobacteria from wheat.</title>
        <authorList>
            <person name="Han C."/>
        </authorList>
    </citation>
    <scope>NUCLEOTIDE SEQUENCE [LARGE SCALE GENOMIC DNA]</scope>
    <source>
        <strain evidence="1 2">NEAU-YY642</strain>
    </source>
</reference>
<keyword evidence="2" id="KW-1185">Reference proteome</keyword>
<protein>
    <submittedName>
        <fullName evidence="1">Methylamine utilization protein MauE</fullName>
    </submittedName>
</protein>